<keyword evidence="2" id="KW-1185">Reference proteome</keyword>
<gene>
    <name evidence="1" type="ORF">GCK32_019011</name>
</gene>
<reference evidence="1 2" key="1">
    <citation type="submission" date="2019-10" db="EMBL/GenBank/DDBJ databases">
        <title>Assembly and Annotation for the nematode Trichostrongylus colubriformis.</title>
        <authorList>
            <person name="Martin J."/>
        </authorList>
    </citation>
    <scope>NUCLEOTIDE SEQUENCE [LARGE SCALE GENOMIC DNA]</scope>
    <source>
        <strain evidence="1">G859</strain>
        <tissue evidence="1">Whole worm</tissue>
    </source>
</reference>
<dbReference type="AlphaFoldDB" id="A0AAN8G332"/>
<proteinExistence type="predicted"/>
<sequence length="193" mass="21753">MVVRLLQDAAVLSTVSPYLPMAIFSEQDLLNGKVMLRHLGHKQNFTVSYTVSDKKHTVEGVLRIVASDPFVRIGESLLEYCCLPGDTPNLPVSPANLSVVTNLDVRPEDIVYESQSDSFVMQYQKYRRPIRTFTQKDINDGRISYNVHSAATETLVVRVANRTLKAEVCKHSISIYFSRVSKAITHQDLLVKK</sequence>
<organism evidence="1 2">
    <name type="scientific">Trichostrongylus colubriformis</name>
    <name type="common">Black scour worm</name>
    <dbReference type="NCBI Taxonomy" id="6319"/>
    <lineage>
        <taxon>Eukaryota</taxon>
        <taxon>Metazoa</taxon>
        <taxon>Ecdysozoa</taxon>
        <taxon>Nematoda</taxon>
        <taxon>Chromadorea</taxon>
        <taxon>Rhabditida</taxon>
        <taxon>Rhabditina</taxon>
        <taxon>Rhabditomorpha</taxon>
        <taxon>Strongyloidea</taxon>
        <taxon>Trichostrongylidae</taxon>
        <taxon>Trichostrongylus</taxon>
    </lineage>
</organism>
<protein>
    <submittedName>
        <fullName evidence="1">Uncharacterized protein</fullName>
    </submittedName>
</protein>
<comment type="caution">
    <text evidence="1">The sequence shown here is derived from an EMBL/GenBank/DDBJ whole genome shotgun (WGS) entry which is preliminary data.</text>
</comment>
<dbReference type="EMBL" id="WIXE01007955">
    <property type="protein sequence ID" value="KAK5979813.1"/>
    <property type="molecule type" value="Genomic_DNA"/>
</dbReference>
<dbReference type="Proteomes" id="UP001331761">
    <property type="component" value="Unassembled WGS sequence"/>
</dbReference>
<evidence type="ECO:0000313" key="1">
    <source>
        <dbReference type="EMBL" id="KAK5979813.1"/>
    </source>
</evidence>
<accession>A0AAN8G332</accession>
<name>A0AAN8G332_TRICO</name>
<evidence type="ECO:0000313" key="2">
    <source>
        <dbReference type="Proteomes" id="UP001331761"/>
    </source>
</evidence>